<dbReference type="InterPro" id="IPR011652">
    <property type="entry name" value="MORN_2"/>
</dbReference>
<protein>
    <recommendedName>
        <fullName evidence="4">Toxin-antitoxin system YwqK family antitoxin</fullName>
    </recommendedName>
</protein>
<dbReference type="Gene3D" id="3.90.930.1">
    <property type="match status" value="2"/>
</dbReference>
<keyword evidence="1" id="KW-0812">Transmembrane</keyword>
<evidence type="ECO:0000256" key="1">
    <source>
        <dbReference type="SAM" id="Phobius"/>
    </source>
</evidence>
<name>A0A9D7XUV5_9BACT</name>
<dbReference type="SUPFAM" id="SSF82185">
    <property type="entry name" value="Histone H3 K4-specific methyltransferase SET7/9 N-terminal domain"/>
    <property type="match status" value="1"/>
</dbReference>
<evidence type="ECO:0000313" key="3">
    <source>
        <dbReference type="Proteomes" id="UP000808337"/>
    </source>
</evidence>
<sequence length="207" mass="23628">MKNLPQTILYRPYFIILLCYIFIYNSGCNSAPKPVMETKGDMAGFELTEIPGTTAKTAIRKDPRGQVVIEGFLDGDKKTGTWLEHNNEGDLSTLTSYLNGFQEGPALKFSFRGQVDQRTNFHLGQLDGPWVQYKFGKVLETRQYKNGKLDGSVKIYDEKSYKLRQETEYKNGLQDGHFRYYDDNGNVSVEYEYKNGEKVSGGIVEKK</sequence>
<organism evidence="2 3">
    <name type="scientific">Candidatus Opimibacter skivensis</name>
    <dbReference type="NCBI Taxonomy" id="2982028"/>
    <lineage>
        <taxon>Bacteria</taxon>
        <taxon>Pseudomonadati</taxon>
        <taxon>Bacteroidota</taxon>
        <taxon>Saprospiria</taxon>
        <taxon>Saprospirales</taxon>
        <taxon>Saprospiraceae</taxon>
        <taxon>Candidatus Opimibacter</taxon>
    </lineage>
</organism>
<feature type="transmembrane region" description="Helical" evidence="1">
    <location>
        <begin position="7"/>
        <end position="24"/>
    </location>
</feature>
<proteinExistence type="predicted"/>
<dbReference type="Pfam" id="PF07661">
    <property type="entry name" value="MORN_2"/>
    <property type="match status" value="1"/>
</dbReference>
<dbReference type="AlphaFoldDB" id="A0A9D7XUV5"/>
<dbReference type="Proteomes" id="UP000808337">
    <property type="component" value="Unassembled WGS sequence"/>
</dbReference>
<keyword evidence="1" id="KW-0472">Membrane</keyword>
<keyword evidence="1" id="KW-1133">Transmembrane helix</keyword>
<accession>A0A9D7XUV5</accession>
<reference evidence="2 3" key="1">
    <citation type="submission" date="2020-10" db="EMBL/GenBank/DDBJ databases">
        <title>Connecting structure to function with the recovery of over 1000 high-quality activated sludge metagenome-assembled genomes encoding full-length rRNA genes using long-read sequencing.</title>
        <authorList>
            <person name="Singleton C.M."/>
            <person name="Petriglieri F."/>
            <person name="Kristensen J.M."/>
            <person name="Kirkegaard R.H."/>
            <person name="Michaelsen T.Y."/>
            <person name="Andersen M.H."/>
            <person name="Karst S.M."/>
            <person name="Dueholm M.S."/>
            <person name="Nielsen P.H."/>
            <person name="Albertsen M."/>
        </authorList>
    </citation>
    <scope>NUCLEOTIDE SEQUENCE [LARGE SCALE GENOMIC DNA]</scope>
    <source>
        <strain evidence="2">Ribe_18-Q3-R11-54_MAXAC.273</strain>
    </source>
</reference>
<gene>
    <name evidence="2" type="ORF">IPP15_17245</name>
</gene>
<dbReference type="EMBL" id="JADKGY010000029">
    <property type="protein sequence ID" value="MBK9984087.1"/>
    <property type="molecule type" value="Genomic_DNA"/>
</dbReference>
<evidence type="ECO:0000313" key="2">
    <source>
        <dbReference type="EMBL" id="MBK9984087.1"/>
    </source>
</evidence>
<evidence type="ECO:0008006" key="4">
    <source>
        <dbReference type="Google" id="ProtNLM"/>
    </source>
</evidence>
<comment type="caution">
    <text evidence="2">The sequence shown here is derived from an EMBL/GenBank/DDBJ whole genome shotgun (WGS) entry which is preliminary data.</text>
</comment>